<comment type="subcellular location">
    <subcellularLocation>
        <location evidence="2">Cell membrane</location>
        <topology evidence="2">Multi-pass membrane protein</topology>
    </subcellularLocation>
</comment>
<feature type="transmembrane region" description="Helical" evidence="10">
    <location>
        <begin position="135"/>
        <end position="152"/>
    </location>
</feature>
<evidence type="ECO:0000256" key="3">
    <source>
        <dbReference type="ARBA" id="ARBA00006669"/>
    </source>
</evidence>
<dbReference type="PANTHER" id="PTHR36122:SF2">
    <property type="entry name" value="NICOTINAMIDE RIBOSIDE TRANSPORTER PNUC"/>
    <property type="match status" value="1"/>
</dbReference>
<evidence type="ECO:0000256" key="5">
    <source>
        <dbReference type="ARBA" id="ARBA00022448"/>
    </source>
</evidence>
<accession>A0ABU3TNP6</accession>
<evidence type="ECO:0000256" key="7">
    <source>
        <dbReference type="ARBA" id="ARBA00022692"/>
    </source>
</evidence>
<dbReference type="PANTHER" id="PTHR36122">
    <property type="entry name" value="NICOTINAMIDE RIBOSIDE TRANSPORTER PNUC"/>
    <property type="match status" value="1"/>
</dbReference>
<proteinExistence type="inferred from homology"/>
<reference evidence="11 12" key="1">
    <citation type="submission" date="2023-09" db="EMBL/GenBank/DDBJ databases">
        <title>Aquirufa genomes.</title>
        <authorList>
            <person name="Pitt A."/>
        </authorList>
    </citation>
    <scope>NUCLEOTIDE SEQUENCE [LARGE SCALE GENOMIC DNA]</scope>
    <source>
        <strain evidence="11 12">LEOWEIH-7C</strain>
    </source>
</reference>
<comment type="caution">
    <text evidence="11">The sequence shown here is derived from an EMBL/GenBank/DDBJ whole genome shotgun (WGS) entry which is preliminary data.</text>
</comment>
<keyword evidence="8 10" id="KW-1133">Transmembrane helix</keyword>
<dbReference type="NCBIfam" id="TIGR01528">
    <property type="entry name" value="NMN_trans_PnuC"/>
    <property type="match status" value="1"/>
</dbReference>
<evidence type="ECO:0000256" key="4">
    <source>
        <dbReference type="ARBA" id="ARBA00017522"/>
    </source>
</evidence>
<feature type="transmembrane region" description="Helical" evidence="10">
    <location>
        <begin position="158"/>
        <end position="175"/>
    </location>
</feature>
<evidence type="ECO:0000313" key="12">
    <source>
        <dbReference type="Proteomes" id="UP001249959"/>
    </source>
</evidence>
<dbReference type="RefSeq" id="WP_316070058.1">
    <property type="nucleotide sequence ID" value="NZ_JAVNWW010000001.1"/>
</dbReference>
<dbReference type="InterPro" id="IPR006419">
    <property type="entry name" value="NMN_transpt_PnuC"/>
</dbReference>
<protein>
    <recommendedName>
        <fullName evidence="4">Nicotinamide riboside transporter PnuC</fullName>
    </recommendedName>
</protein>
<evidence type="ECO:0000256" key="9">
    <source>
        <dbReference type="ARBA" id="ARBA00023136"/>
    </source>
</evidence>
<evidence type="ECO:0000256" key="6">
    <source>
        <dbReference type="ARBA" id="ARBA00022475"/>
    </source>
</evidence>
<keyword evidence="12" id="KW-1185">Reference proteome</keyword>
<dbReference type="Pfam" id="PF04973">
    <property type="entry name" value="NMN_transporter"/>
    <property type="match status" value="1"/>
</dbReference>
<dbReference type="EMBL" id="JAVNWW010000001">
    <property type="protein sequence ID" value="MDU0807488.1"/>
    <property type="molecule type" value="Genomic_DNA"/>
</dbReference>
<keyword evidence="6" id="KW-1003">Cell membrane</keyword>
<dbReference type="Proteomes" id="UP001249959">
    <property type="component" value="Unassembled WGS sequence"/>
</dbReference>
<gene>
    <name evidence="11" type="primary">pnuC</name>
    <name evidence="11" type="ORF">PQG45_00410</name>
</gene>
<keyword evidence="7 10" id="KW-0812">Transmembrane</keyword>
<name>A0ABU3TNP6_9BACT</name>
<evidence type="ECO:0000313" key="11">
    <source>
        <dbReference type="EMBL" id="MDU0807488.1"/>
    </source>
</evidence>
<evidence type="ECO:0000256" key="2">
    <source>
        <dbReference type="ARBA" id="ARBA00004651"/>
    </source>
</evidence>
<keyword evidence="5" id="KW-0813">Transport</keyword>
<feature type="transmembrane region" description="Helical" evidence="10">
    <location>
        <begin position="25"/>
        <end position="44"/>
    </location>
</feature>
<organism evidence="11 12">
    <name type="scientific">Aquirufa regiilacus</name>
    <dbReference type="NCBI Taxonomy" id="3024868"/>
    <lineage>
        <taxon>Bacteria</taxon>
        <taxon>Pseudomonadati</taxon>
        <taxon>Bacteroidota</taxon>
        <taxon>Cytophagia</taxon>
        <taxon>Cytophagales</taxon>
        <taxon>Flectobacillaceae</taxon>
        <taxon>Aquirufa</taxon>
    </lineage>
</organism>
<feature type="transmembrane region" description="Helical" evidence="10">
    <location>
        <begin position="78"/>
        <end position="99"/>
    </location>
</feature>
<evidence type="ECO:0000256" key="1">
    <source>
        <dbReference type="ARBA" id="ARBA00002672"/>
    </source>
</evidence>
<sequence>MIEAAGIIASILGVYFSGQRKSMAWIWNILASGIYMYVFYEAGLYSDMELQGVFILMAVYGLYQWQREDSAWKPSKSSFRQIIIGLFLALIYGLVAGYLHERFAVAVKSPYWDATLAGLSMLGTYWAAQRKIENWILWILVDLAYIGMYLVNGLWGTAALYILFVFMAIYGWISWRNKLKIK</sequence>
<comment type="similarity">
    <text evidence="3">Belongs to the nicotinamide ribonucleoside (NR) uptake permease (TC 4.B.1) family.</text>
</comment>
<evidence type="ECO:0000256" key="8">
    <source>
        <dbReference type="ARBA" id="ARBA00022989"/>
    </source>
</evidence>
<comment type="function">
    <text evidence="1">Required for nicotinamide riboside transport across the inner membrane.</text>
</comment>
<evidence type="ECO:0000256" key="10">
    <source>
        <dbReference type="SAM" id="Phobius"/>
    </source>
</evidence>
<keyword evidence="9 10" id="KW-0472">Membrane</keyword>